<reference evidence="2" key="1">
    <citation type="submission" date="2014-12" db="EMBL/GenBank/DDBJ databases">
        <title>Insight into the proteome of Arion vulgaris.</title>
        <authorList>
            <person name="Aradska J."/>
            <person name="Bulat T."/>
            <person name="Smidak R."/>
            <person name="Sarate P."/>
            <person name="Gangsoo J."/>
            <person name="Sialana F."/>
            <person name="Bilban M."/>
            <person name="Lubec G."/>
        </authorList>
    </citation>
    <scope>NUCLEOTIDE SEQUENCE</scope>
    <source>
        <tissue evidence="2">Skin</tissue>
    </source>
</reference>
<accession>A0A0B7BWM4</accession>
<dbReference type="GO" id="GO:0006508">
    <property type="term" value="P:proteolysis"/>
    <property type="evidence" value="ECO:0007669"/>
    <property type="project" value="InterPro"/>
</dbReference>
<dbReference type="GO" id="GO:0004252">
    <property type="term" value="F:serine-type endopeptidase activity"/>
    <property type="evidence" value="ECO:0007669"/>
    <property type="project" value="InterPro"/>
</dbReference>
<proteinExistence type="predicted"/>
<dbReference type="AlphaFoldDB" id="A0A0B7BWM4"/>
<evidence type="ECO:0000259" key="1">
    <source>
        <dbReference type="Pfam" id="PF00089"/>
    </source>
</evidence>
<dbReference type="Gene3D" id="2.40.10.10">
    <property type="entry name" value="Trypsin-like serine proteases"/>
    <property type="match status" value="1"/>
</dbReference>
<dbReference type="SUPFAM" id="SSF50494">
    <property type="entry name" value="Trypsin-like serine proteases"/>
    <property type="match status" value="1"/>
</dbReference>
<feature type="domain" description="Peptidase S1" evidence="1">
    <location>
        <begin position="177"/>
        <end position="246"/>
    </location>
</feature>
<dbReference type="InterPro" id="IPR043504">
    <property type="entry name" value="Peptidase_S1_PA_chymotrypsin"/>
</dbReference>
<name>A0A0B7BWM4_9EUPU</name>
<protein>
    <recommendedName>
        <fullName evidence="1">Peptidase S1 domain-containing protein</fullName>
    </recommendedName>
</protein>
<dbReference type="InterPro" id="IPR001254">
    <property type="entry name" value="Trypsin_dom"/>
</dbReference>
<organism evidence="2">
    <name type="scientific">Arion vulgaris</name>
    <dbReference type="NCBI Taxonomy" id="1028688"/>
    <lineage>
        <taxon>Eukaryota</taxon>
        <taxon>Metazoa</taxon>
        <taxon>Spiralia</taxon>
        <taxon>Lophotrochozoa</taxon>
        <taxon>Mollusca</taxon>
        <taxon>Gastropoda</taxon>
        <taxon>Heterobranchia</taxon>
        <taxon>Euthyneura</taxon>
        <taxon>Panpulmonata</taxon>
        <taxon>Eupulmonata</taxon>
        <taxon>Stylommatophora</taxon>
        <taxon>Helicina</taxon>
        <taxon>Arionoidea</taxon>
        <taxon>Arionidae</taxon>
        <taxon>Arion</taxon>
    </lineage>
</organism>
<dbReference type="EMBL" id="HACG01049695">
    <property type="protein sequence ID" value="CEK96560.1"/>
    <property type="molecule type" value="Transcribed_RNA"/>
</dbReference>
<feature type="non-terminal residue" evidence="2">
    <location>
        <position position="1"/>
    </location>
</feature>
<sequence length="254" mass="26774">TVATTPTTLQTTTPAFRSLCASPFRLLNSDAVADSCTFTGVANITSLNGNISSCNAVYAPATINGVKKSTFVTTEYCKTLIEDNINDPTSTDVMEIHIGQQRYPVTQPLFNLISGPNGLAYIDINSRYARLIGDLGCQKDACPYNSATMTGKVDFNNCKTVSYGAMNIDLLQSGLYEVPVALNQGGCTGVAETFGSANTMCFSSVKGTNVFCSGDSGSPVYCNAPSNGEPILVGVMSTQFACDDSPNIRVIPVS</sequence>
<evidence type="ECO:0000313" key="2">
    <source>
        <dbReference type="EMBL" id="CEK96560.1"/>
    </source>
</evidence>
<gene>
    <name evidence="2" type="primary">ORF212533</name>
</gene>
<dbReference type="Pfam" id="PF00089">
    <property type="entry name" value="Trypsin"/>
    <property type="match status" value="1"/>
</dbReference>
<dbReference type="InterPro" id="IPR009003">
    <property type="entry name" value="Peptidase_S1_PA"/>
</dbReference>